<feature type="transmembrane region" description="Helical" evidence="1">
    <location>
        <begin position="555"/>
        <end position="585"/>
    </location>
</feature>
<dbReference type="OrthoDB" id="5917548at2759"/>
<evidence type="ECO:0000313" key="4">
    <source>
        <dbReference type="WBParaSite" id="EVEC_0000600401-mRNA-1"/>
    </source>
</evidence>
<organism evidence="4">
    <name type="scientific">Enterobius vermicularis</name>
    <name type="common">Human pinworm</name>
    <dbReference type="NCBI Taxonomy" id="51028"/>
    <lineage>
        <taxon>Eukaryota</taxon>
        <taxon>Metazoa</taxon>
        <taxon>Ecdysozoa</taxon>
        <taxon>Nematoda</taxon>
        <taxon>Chromadorea</taxon>
        <taxon>Rhabditida</taxon>
        <taxon>Spirurina</taxon>
        <taxon>Oxyuridomorpha</taxon>
        <taxon>Oxyuroidea</taxon>
        <taxon>Oxyuridae</taxon>
        <taxon>Enterobius</taxon>
    </lineage>
</organism>
<keyword evidence="1" id="KW-0812">Transmembrane</keyword>
<feature type="transmembrane region" description="Helical" evidence="1">
    <location>
        <begin position="605"/>
        <end position="626"/>
    </location>
</feature>
<evidence type="ECO:0000313" key="3">
    <source>
        <dbReference type="Proteomes" id="UP000274131"/>
    </source>
</evidence>
<dbReference type="EMBL" id="UXUI01008217">
    <property type="protein sequence ID" value="VDD90864.1"/>
    <property type="molecule type" value="Genomic_DNA"/>
</dbReference>
<protein>
    <submittedName>
        <fullName evidence="4">ANK_REP_REGION domain-containing protein</fullName>
    </submittedName>
</protein>
<gene>
    <name evidence="2" type="ORF">EVEC_LOCUS5615</name>
</gene>
<keyword evidence="3" id="KW-1185">Reference proteome</keyword>
<dbReference type="Pfam" id="PF04870">
    <property type="entry name" value="Moulting_cycle"/>
    <property type="match status" value="1"/>
</dbReference>
<dbReference type="Proteomes" id="UP000274131">
    <property type="component" value="Unassembled WGS sequence"/>
</dbReference>
<dbReference type="STRING" id="51028.A0A0N4V6V5"/>
<accession>A0A0N4V6V5</accession>
<name>A0A0N4V6V5_ENTVE</name>
<keyword evidence="1" id="KW-1133">Transmembrane helix</keyword>
<evidence type="ECO:0000256" key="1">
    <source>
        <dbReference type="SAM" id="Phobius"/>
    </source>
</evidence>
<dbReference type="WBParaSite" id="EVEC_0000600401-mRNA-1">
    <property type="protein sequence ID" value="EVEC_0000600401-mRNA-1"/>
    <property type="gene ID" value="EVEC_0000600401"/>
</dbReference>
<reference evidence="4" key="1">
    <citation type="submission" date="2017-02" db="UniProtKB">
        <authorList>
            <consortium name="WormBaseParasite"/>
        </authorList>
    </citation>
    <scope>IDENTIFICATION</scope>
</reference>
<evidence type="ECO:0000313" key="2">
    <source>
        <dbReference type="EMBL" id="VDD90864.1"/>
    </source>
</evidence>
<dbReference type="InterPro" id="IPR006954">
    <property type="entry name" value="Mlt-10-like"/>
</dbReference>
<sequence length="702" mass="79455">MSKKPSKTRTTAQEEIDQTRLDAKSFEAVRNLHLNWYNYALKALIGQMGKQLYEHLRPDERRKLAKCLYKVDEKSSLIEGAKCLIRIRKKAKATRQNNGCGNLETDHLFCDDSKLSFITTKLPKNATVATDSNTVNTLNLPKKQATATLDTKNFTVIKLDDISQEFFNRHKMELNVLAQRDNPMYVASDSKIPNSTLRLDSDKRMSNRLTLLAKRQKRQIKKLRKFQKVSDEETFLKYLSRATKRIVRQLVIKMKLLDKIPDPFQKSAIQKIAKLIRVSVHGENVEENAEKWLNSYQKLLEFRKKFEEKKALPGAKVYQKRLYDIVLEDHLDDKKKFSQHTAPDFITLALSLMNTLKLNNTDDEFSSIKFLSPRFASVMPDKVNAKSTILSPSVLSFYEDDNPNNIASLPKILDKAGMEKHDRDTVVEVMMDVSGAKNTVNMALELMKTINATEITQQTIEATSKLDDAFKNLEASFDAHQKSEINSNGFTFLEPDQLETIMQKYGVDQPEKVGFDIDSYRNQSKGERHSNLWKTLELIAYNNTHRRMKRDDPGVLVALTVLRPIILSPYLFAPVFGLSILGPVILSPNLFSPLILNPSVLGPFILSPSMFTPFILSPFVFSPYILSPVFAGPFILTPYCLSPNIMNPYVFSPLILSPYVLSPDILSPQALGGPVLSPNAFSPAVLTNAALMTSVLSPSFMS</sequence>
<dbReference type="PANTHER" id="PTHR21523">
    <property type="match status" value="1"/>
</dbReference>
<keyword evidence="1" id="KW-0472">Membrane</keyword>
<reference evidence="2 3" key="2">
    <citation type="submission" date="2018-10" db="EMBL/GenBank/DDBJ databases">
        <authorList>
            <consortium name="Pathogen Informatics"/>
        </authorList>
    </citation>
    <scope>NUCLEOTIDE SEQUENCE [LARGE SCALE GENOMIC DNA]</scope>
</reference>
<dbReference type="PANTHER" id="PTHR21523:SF44">
    <property type="entry name" value="MLT-TEN (MLT-10) RELATED"/>
    <property type="match status" value="1"/>
</dbReference>
<dbReference type="AlphaFoldDB" id="A0A0N4V6V5"/>
<proteinExistence type="predicted"/>